<dbReference type="SUPFAM" id="SSF57625">
    <property type="entry name" value="Invertebrate chitin-binding proteins"/>
    <property type="match status" value="1"/>
</dbReference>
<dbReference type="SMART" id="SM00231">
    <property type="entry name" value="FA58C"/>
    <property type="match status" value="2"/>
</dbReference>
<dbReference type="Pfam" id="PF01826">
    <property type="entry name" value="TIL"/>
    <property type="match status" value="5"/>
</dbReference>
<dbReference type="FunFam" id="2.10.25.10:FF:000055">
    <property type="entry name" value="alpha-tectorin isoform X1"/>
    <property type="match status" value="1"/>
</dbReference>
<dbReference type="PANTHER" id="PTHR11339:SF386">
    <property type="entry name" value="HEMOLECTIN, ISOFORM A"/>
    <property type="match status" value="1"/>
</dbReference>
<dbReference type="InterPro" id="IPR014853">
    <property type="entry name" value="VWF/SSPO/ZAN-like_Cys-rich_dom"/>
</dbReference>
<keyword evidence="17" id="KW-1185">Reference proteome</keyword>
<dbReference type="SMART" id="SM00494">
    <property type="entry name" value="ChtBD2"/>
    <property type="match status" value="1"/>
</dbReference>
<gene>
    <name evidence="16" type="ORF">GEV33_003675</name>
</gene>
<evidence type="ECO:0000256" key="6">
    <source>
        <dbReference type="ARBA" id="ARBA00023180"/>
    </source>
</evidence>
<evidence type="ECO:0000256" key="9">
    <source>
        <dbReference type="SAM" id="MobiDB-lite"/>
    </source>
</evidence>
<dbReference type="InterPro" id="IPR001846">
    <property type="entry name" value="VWF_type-D"/>
</dbReference>
<feature type="region of interest" description="Disordered" evidence="9">
    <location>
        <begin position="1908"/>
        <end position="1933"/>
    </location>
</feature>
<dbReference type="InterPro" id="IPR002919">
    <property type="entry name" value="TIL_dom"/>
</dbReference>
<dbReference type="Proteomes" id="UP000719412">
    <property type="component" value="Unassembled WGS sequence"/>
</dbReference>
<keyword evidence="3" id="KW-0677">Repeat</keyword>
<dbReference type="SMART" id="SM00215">
    <property type="entry name" value="VWC_out"/>
    <property type="match status" value="4"/>
</dbReference>
<accession>A0A8J6HI03</accession>
<evidence type="ECO:0000259" key="15">
    <source>
        <dbReference type="PROSITE" id="PS51233"/>
    </source>
</evidence>
<keyword evidence="2" id="KW-0646">Protease inhibitor</keyword>
<evidence type="ECO:0000256" key="4">
    <source>
        <dbReference type="ARBA" id="ARBA00022900"/>
    </source>
</evidence>
<feature type="domain" description="Chitin-binding type-2" evidence="14">
    <location>
        <begin position="1689"/>
        <end position="1753"/>
    </location>
</feature>
<evidence type="ECO:0008006" key="18">
    <source>
        <dbReference type="Google" id="ProtNLM"/>
    </source>
</evidence>
<evidence type="ECO:0000313" key="16">
    <source>
        <dbReference type="EMBL" id="KAH0819115.1"/>
    </source>
</evidence>
<dbReference type="GO" id="GO:0007399">
    <property type="term" value="P:nervous system development"/>
    <property type="evidence" value="ECO:0007669"/>
    <property type="project" value="UniProtKB-ARBA"/>
</dbReference>
<dbReference type="SMART" id="SM00216">
    <property type="entry name" value="VWD"/>
    <property type="match status" value="5"/>
</dbReference>
<sequence>MLSTPNISFTVASRPKQNPHQPMALLHIPERGCNTAPPTPQNAGLHCSQYSGCRATCVPRYQFPNGATQLFINCNNGHWVIEGQIWQYVPSCQPICLPPCQNRGICIAPDQCQCPENYSGPICQFENKPCLSYPQLPTNSRRSCSHKTCTIACLHGHQFPDGSSITTMSCKDGYWLPDKEKWTSLPDCERTDNCDARKLQFNGGYNCSGDQVGLICSLSCPEGMTFETRPSSVYSCLYEEARFQPSPIPQCIFPVAAPVAPQAVSYKSSKSDYNLNTLSINGLPQGSYIPAGHRWDAYNHGMATKSFHRTDEAFITGSPYGELNNNVVFVQQKLPEPGICFTWQGTHYKTFDGRVYSFDSKCEHILVRDAIDKTFSIIVQNDPKCSNNPPNCHKIIRIYFDKKEYILKRSSEGIPIFGTPKKRLPIPGQFPGLRIEMSAHYIILSLDAVGSKLKWDGEQLVQVEVQESLWNRTEGLCGNINGDASDDLLNKDGYKPQTIANLATSWKVENLEKECNHLPLEEHACLDDEIDGSKNHEAMVFCKKLLNDQRFAPCHQVIDVSLLLDACRWDYCYCKNREPSVCACETMNVYVRACSYKGVKNLAAWRDEKTCPMQCTGGKVYKACGPAAGQPVCGASTEEEEDSGEGCVEGCYCPEGTVLHENRCITRDKCPCMLRTKIFPPGAEVPKECNTCTCSEGKWICTQVSCGARCAAIGDPHYITFDGRRFDFMGQCSYYLVKTPTFSIEAENVACAGAISQAMNLPSTVSSGLPSCTKTVTVKIFGQIIKLKQNHDVVVNGQDVSKIPYHVGNVTIRSISSIFLQVELPNGMLIWWDGETRAYVDIPANFKEKTRGLCGTFNNNQKDDFLTPENDVEQAIIPFANKWKTSEKCNDVPDVLKTHPCSSNIQNQPVAEKHCQKIKSDLFSSCHWIVDPEPYYQDCLYDMCSCEFKVSKCLCPTVAAYAEECSRQGVKISWRDSIRECGVHCPNGQKYQVCGNSCTRNCFDVATRPDCKPQCVEGCNCPEGESLNDDGECVPIGECNCHFDGLHFHAGYKEVRPASKGPELCTCINAGWSCHPATPDDQKKFPKASDLKSLCGHSANMEFTTCEPAEPVTCKNMHNLDYFSASVCHPGCKCKDNYVLDTSTKKCVTPSECPCHHGGKSYKENSIVQNDCNTCKCQNGKWTCTDRPCSAECSAWGDSHFKTFDDKHFDFQGQCDYALAKGSQGSDSFDVSIQNVPCGSLGTSCSKSVTIRVKSGDDQDMLTLTRDKPLPNFASMKHLTIRQKGLFVIVEAPDLGLVIQWDKGTRVYVKVDPRWKDRVKGLCGNYNDNDADDFQTPSGGITEASAKIFGDSWKLQSYCPEALEITNTCEDRPDRKVWALKQCGVLKSSLFSPCHSEVPVDIYLEKCVFDACACDQGGDCECLCTALAAYAQECTTRGVPIKWRSQKLCPMQCDERCSNYSPCISTCPTETCDNLLTHGQLSKTCKEETCIEGCVPKPCAPGHIYLNSSFLECVSRNICRPACLEIDGVTYYEGDLVEGDECYSCYCSRGQKVCKGQPCSTVQVVTTKAPTTHMLEQFVKCQSGWTQWINQDKANVLKTIFRKKKTDFEPLPTPLLLNNLEGAKCAKEKMVDIECRTVKTHIPAKDTGLDVECSLERGLVCKSSMKGKACQDFEIRVRCECEEMPTTPAPTCDPLIPHKEHPTNCTIFYHCEVGLDGPKYVEKSCGPTMYFNPISMVCDWPYAVEEIKPVCKGTSTTIQELPVEETKSRGDVAPVEAEFKYEPLCPPGTEENDCAIQCDRLCIYYFHVVREKGLCENEKKCERDCVEKGQSPTCPEGKMWANNHTCVDLSHCLCRSEDGKPIKPGTVYRESDCRICQCVDNFYSCDESACDSGEKEEARLLPSVLTGKKKKPKPVETGGFPSLEQPTTPEGLRGMVGPGMGRPGRPPGMVAPPGMPRPGRPPGMVGPAAGVVGMAGQPILLSTVTPPKKCDEDHFVDLIQGDQALPDVVFNASSVLSDAFRPSFAKFTPTADSQSEGSWSPQYTDNHQYLEIDLGQQEPIYGIKIKGSPVYDEYVTSYKVYYSPDAGSMFFPIFRGSIDGKTPVEQIFDTPFEAQVVRINPQTWHTGIALRVELIGCGEPLTTTVLYEFITQKPLTTIAPTVSMCEDPMGLDDGMMSDQQVSVSSELNHNHSKASLKLSDENSWQPLTNSPTEFVQFDFLEPRNITGLEIKGGPNGWVTAFTLKYSQDNKAWNPILDKKTKKEQTFLGNYDADSPQLINFDLPINAKYVKLIPKKWHDNIQLRVEMHGCFEPYPTILEELTTIAPSPCNDCPGVTTEPLEMQACRCVKNKWWDGENCVNRTECPCLVGHISYPVGTSYKEEDCSECLCKIGGVSHCSPKQCDSCEKGLRNGTTLCPTSDVCINSTLWCNGVQDCPDDEIGCPTTETPTKATTRTTTTTPTPPTAVTERIVKQCPVIECPPGFNTHVKKQTKGRLYQSSMFSSYSSKPTKSAYKPPEFKKGRSKRTPKKSVWQNPFYKHTKAGSQKKCTEFQCVSVKPPPIYMHSKKECPPASCPPGYIPVEDSEDYANKKCPKYACEPQPPPDAICNVTGRTFNTFDGTEYKYDICNHVLALDLENDEWEVSLRKNCSEVCWRDLIIHHQDNLIVLHPNLTMEYDGFPYTVEQTKKIASYSRAFTVSRLGNTVLFVSNRYGFWVIWDKEGNVKLGVTRKLEDKVAGLCGYFNENPDDDKKKPDGSLARTTSEFGNSWEQADQGQICEPQACPLHIQDKAWKICQVKEQALEPCTRVVNKDAFISRCIETTCDCLQAAAHNHTVAEECRCRALEDFVVQCLTSEPTTDVSDWRVQLDCPATCDAPLVYHDCYQRKCEPTCESLSSSDAACPKVPNVCFPGCYCPPGLVKKGDTCISPSNCGDCECNVLPHLQYVTYDDTNFTINANCVYVMSRDAVGEDKKHKFQVLITNAPCKNNAKKTCVGKVTILYQGRKIHIFTDMIRHKLKLIVNGEHIEDFSDVSSWARIRETATKHLKIHLTDVQVDVSVYYPSLGTSIKAPSQKYGGKLEGLCGDCDHNPYDDLRTPSGAIINDTDEFALSWLYDKLPGGQSKEMCANKPEDCPPLPKKSDPCNLILDYKTFGQCLRVLDPSLFLEWCKKDTCGNHPELACTAIEAYARDCSNTGFCINWRTNVCPKTCPPDKIYNPCGTSCPKTCQSIKEKEEKDCPKIPVEGCFCPEGQLLRNDTCVVEKDCEVCDEEGHHPGDTWKKDKCTSCTCEGTSQKCETERCSGADKICEQGYQVMKVPSGEKECCDKYACVPEPTAGPTCETPQVITCGPGQITKLATKPNGCQQFICECKPVEECKPTDTSTEQLLKDGYVKTIDDSGCCPEVKIICKKELCPKPKPCQQYHTLKNETGTGECCPLYTCEPPKDKCIYENEYTAAEIGGERARTEMEKQKVLKNANETWQDGPCRQCKCSITSVGNYQPICSHSDCSAIEISQDYLDYELEPEFVYDKCCPNVKRVACKYNQKVYKVGKKWTKENDYCTIYECVNSTSGIQKETKVTKCDTDCDLGYKYVAASSGAKQCCGSCKPYACVVDGSIHKEGDAWESPDHCTKYFCLTINGSMQVQSQKVNCPELPKDYIDDFVFESVAIEGECCKEHRTTACKVEGKVYNVGETLPSPDGDKCKNITCGKNKNGEIIKQESIETCKTTCSKGWEYEESNETCCGKCVQVACVGKDELKKPDEKWMSPDNCTTYTCNSLGGELMVSSEQETCPSLEDCPEKNVYSKGCCKYCNITSAAQIKCGSEEIALNKTVGLVTAHRGEHGKCVNKKAIPSFKECIGICHSSTSFNAKKGAHESDCSCCQATRYVPLEVELECEDGFKWNKKIEVPSDCGCEGCAAPARSTKKATHVKT</sequence>
<dbReference type="PROSITE" id="PS50184">
    <property type="entry name" value="VWFC_2"/>
    <property type="match status" value="1"/>
</dbReference>
<evidence type="ECO:0000259" key="12">
    <source>
        <dbReference type="PROSITE" id="PS50026"/>
    </source>
</evidence>
<proteinExistence type="inferred from homology"/>
<dbReference type="InterPro" id="IPR001007">
    <property type="entry name" value="VWF_dom"/>
</dbReference>
<comment type="caution">
    <text evidence="8">Lacks conserved residue(s) required for the propagation of feature annotation.</text>
</comment>
<dbReference type="Pfam" id="PF23244">
    <property type="entry name" value="VWF"/>
    <property type="match status" value="1"/>
</dbReference>
<keyword evidence="5 8" id="KW-1015">Disulfide bond</keyword>
<dbReference type="SMART" id="SM00832">
    <property type="entry name" value="C8"/>
    <property type="match status" value="4"/>
</dbReference>
<dbReference type="InterPro" id="IPR006207">
    <property type="entry name" value="Cys_knot_C"/>
</dbReference>
<comment type="caution">
    <text evidence="16">The sequence shown here is derived from an EMBL/GenBank/DDBJ whole genome shotgun (WGS) entry which is preliminary data.</text>
</comment>
<feature type="disulfide bond" evidence="8">
    <location>
        <begin position="114"/>
        <end position="123"/>
    </location>
</feature>
<dbReference type="SMART" id="SM00041">
    <property type="entry name" value="CT"/>
    <property type="match status" value="1"/>
</dbReference>
<evidence type="ECO:0000313" key="17">
    <source>
        <dbReference type="Proteomes" id="UP000719412"/>
    </source>
</evidence>
<feature type="disulfide bond" evidence="8">
    <location>
        <begin position="96"/>
        <end position="106"/>
    </location>
</feature>
<dbReference type="CDD" id="cd19941">
    <property type="entry name" value="TIL"/>
    <property type="match status" value="5"/>
</dbReference>
<keyword evidence="4" id="KW-0722">Serine protease inhibitor</keyword>
<dbReference type="InterPro" id="IPR008979">
    <property type="entry name" value="Galactose-bd-like_sf"/>
</dbReference>
<dbReference type="PROSITE" id="PS50022">
    <property type="entry name" value="FA58C_3"/>
    <property type="match status" value="2"/>
</dbReference>
<evidence type="ECO:0000256" key="7">
    <source>
        <dbReference type="PROSITE-ProRule" id="PRU00039"/>
    </source>
</evidence>
<dbReference type="PROSITE" id="PS01208">
    <property type="entry name" value="VWFC_1"/>
    <property type="match status" value="1"/>
</dbReference>
<dbReference type="PROSITE" id="PS01185">
    <property type="entry name" value="CTCK_1"/>
    <property type="match status" value="1"/>
</dbReference>
<feature type="domain" description="VWFD" evidence="15">
    <location>
        <begin position="1191"/>
        <end position="1360"/>
    </location>
</feature>
<evidence type="ECO:0000256" key="5">
    <source>
        <dbReference type="ARBA" id="ARBA00023157"/>
    </source>
</evidence>
<feature type="domain" description="CTCK" evidence="10">
    <location>
        <begin position="3815"/>
        <end position="3911"/>
    </location>
</feature>
<comment type="similarity">
    <text evidence="1">Belongs to the serine protease inhibitor-like (TIL domain-containing) family.</text>
</comment>
<dbReference type="SUPFAM" id="SSF57603">
    <property type="entry name" value="FnI-like domain"/>
    <property type="match status" value="2"/>
</dbReference>
<reference evidence="16" key="2">
    <citation type="submission" date="2021-08" db="EMBL/GenBank/DDBJ databases">
        <authorList>
            <person name="Eriksson T."/>
        </authorList>
    </citation>
    <scope>NUCLEOTIDE SEQUENCE</scope>
    <source>
        <strain evidence="16">Stoneville</strain>
        <tissue evidence="16">Whole head</tissue>
    </source>
</reference>
<feature type="domain" description="VWFC" evidence="13">
    <location>
        <begin position="3253"/>
        <end position="3327"/>
    </location>
</feature>
<feature type="compositionally biased region" description="Low complexity" evidence="9">
    <location>
        <begin position="2500"/>
        <end position="2514"/>
    </location>
</feature>
<dbReference type="InterPro" id="IPR050780">
    <property type="entry name" value="Mucin_vWF_Thrombospondin_sf"/>
</dbReference>
<dbReference type="PANTHER" id="PTHR11339">
    <property type="entry name" value="EXTRACELLULAR MATRIX GLYCOPROTEIN RELATED"/>
    <property type="match status" value="1"/>
</dbReference>
<dbReference type="PROSITE" id="PS50026">
    <property type="entry name" value="EGF_3"/>
    <property type="match status" value="1"/>
</dbReference>
<feature type="domain" description="VWFD" evidence="15">
    <location>
        <begin position="338"/>
        <end position="516"/>
    </location>
</feature>
<dbReference type="PROSITE" id="PS51233">
    <property type="entry name" value="VWFD"/>
    <property type="match status" value="5"/>
</dbReference>
<dbReference type="GO" id="GO:0004867">
    <property type="term" value="F:serine-type endopeptidase inhibitor activity"/>
    <property type="evidence" value="ECO:0007669"/>
    <property type="project" value="UniProtKB-KW"/>
</dbReference>
<dbReference type="PROSITE" id="PS01225">
    <property type="entry name" value="CTCK_2"/>
    <property type="match status" value="1"/>
</dbReference>
<dbReference type="InterPro" id="IPR002557">
    <property type="entry name" value="Chitin-bd_dom"/>
</dbReference>
<feature type="domain" description="F5/8 type C" evidence="11">
    <location>
        <begin position="1990"/>
        <end position="2137"/>
    </location>
</feature>
<dbReference type="CDD" id="cd00057">
    <property type="entry name" value="FA58C"/>
    <property type="match status" value="2"/>
</dbReference>
<dbReference type="PROSITE" id="PS00022">
    <property type="entry name" value="EGF_1"/>
    <property type="match status" value="1"/>
</dbReference>
<feature type="disulfide bond" evidence="7">
    <location>
        <begin position="3855"/>
        <end position="3907"/>
    </location>
</feature>
<dbReference type="InterPro" id="IPR036084">
    <property type="entry name" value="Ser_inhib-like_sf"/>
</dbReference>
<feature type="domain" description="VWFD" evidence="15">
    <location>
        <begin position="2604"/>
        <end position="2777"/>
    </location>
</feature>
<dbReference type="PROSITE" id="PS01286">
    <property type="entry name" value="FA58C_2"/>
    <property type="match status" value="1"/>
</dbReference>
<dbReference type="GO" id="GO:0031012">
    <property type="term" value="C:extracellular matrix"/>
    <property type="evidence" value="ECO:0007669"/>
    <property type="project" value="TreeGrafter"/>
</dbReference>
<dbReference type="InterPro" id="IPR000421">
    <property type="entry name" value="FA58C"/>
</dbReference>
<dbReference type="GO" id="GO:0005615">
    <property type="term" value="C:extracellular space"/>
    <property type="evidence" value="ECO:0007669"/>
    <property type="project" value="TreeGrafter"/>
</dbReference>
<feature type="domain" description="F5/8 type C" evidence="11">
    <location>
        <begin position="2165"/>
        <end position="2309"/>
    </location>
</feature>
<feature type="disulfide bond" evidence="7">
    <location>
        <begin position="3851"/>
        <end position="3905"/>
    </location>
</feature>
<feature type="region of interest" description="Disordered" evidence="9">
    <location>
        <begin position="1"/>
        <end position="20"/>
    </location>
</feature>
<evidence type="ECO:0000259" key="13">
    <source>
        <dbReference type="PROSITE" id="PS50184"/>
    </source>
</evidence>
<dbReference type="Pfam" id="PF00754">
    <property type="entry name" value="F5_F8_type_C"/>
    <property type="match status" value="2"/>
</dbReference>
<feature type="domain" description="VWFD" evidence="15">
    <location>
        <begin position="708"/>
        <end position="890"/>
    </location>
</feature>
<dbReference type="GO" id="GO:0008061">
    <property type="term" value="F:chitin binding"/>
    <property type="evidence" value="ECO:0007669"/>
    <property type="project" value="InterPro"/>
</dbReference>
<reference evidence="16" key="1">
    <citation type="journal article" date="2020" name="J Insects Food Feed">
        <title>The yellow mealworm (Tenebrio molitor) genome: a resource for the emerging insects as food and feed industry.</title>
        <authorList>
            <person name="Eriksson T."/>
            <person name="Andere A."/>
            <person name="Kelstrup H."/>
            <person name="Emery V."/>
            <person name="Picard C."/>
        </authorList>
    </citation>
    <scope>NUCLEOTIDE SEQUENCE</scope>
    <source>
        <strain evidence="16">Stoneville</strain>
        <tissue evidence="16">Whole head</tissue>
    </source>
</reference>
<keyword evidence="8" id="KW-0245">EGF-like domain</keyword>
<dbReference type="Pfam" id="PF08742">
    <property type="entry name" value="C8"/>
    <property type="match status" value="5"/>
</dbReference>
<dbReference type="PROSITE" id="PS50940">
    <property type="entry name" value="CHIT_BIND_II"/>
    <property type="match status" value="1"/>
</dbReference>
<dbReference type="Gene3D" id="2.10.25.10">
    <property type="entry name" value="Laminin"/>
    <property type="match status" value="5"/>
</dbReference>
<dbReference type="InterPro" id="IPR000742">
    <property type="entry name" value="EGF"/>
</dbReference>
<name>A0A8J6HI03_TENMO</name>
<feature type="domain" description="EGF-like" evidence="12">
    <location>
        <begin position="93"/>
        <end position="124"/>
    </location>
</feature>
<dbReference type="SMART" id="SM00181">
    <property type="entry name" value="EGF"/>
    <property type="match status" value="3"/>
</dbReference>
<evidence type="ECO:0000256" key="8">
    <source>
        <dbReference type="PROSITE-ProRule" id="PRU00076"/>
    </source>
</evidence>
<feature type="region of interest" description="Disordered" evidence="9">
    <location>
        <begin position="2500"/>
        <end position="2524"/>
    </location>
</feature>
<evidence type="ECO:0000256" key="3">
    <source>
        <dbReference type="ARBA" id="ARBA00022737"/>
    </source>
</evidence>
<dbReference type="SMART" id="SM00214">
    <property type="entry name" value="VWC"/>
    <property type="match status" value="9"/>
</dbReference>
<feature type="domain" description="VWFD" evidence="15">
    <location>
        <begin position="2932"/>
        <end position="3124"/>
    </location>
</feature>
<evidence type="ECO:0000256" key="1">
    <source>
        <dbReference type="ARBA" id="ARBA00007611"/>
    </source>
</evidence>
<evidence type="ECO:0000256" key="2">
    <source>
        <dbReference type="ARBA" id="ARBA00022690"/>
    </source>
</evidence>
<dbReference type="SUPFAM" id="SSF49785">
    <property type="entry name" value="Galactose-binding domain-like"/>
    <property type="match status" value="2"/>
</dbReference>
<keyword evidence="6" id="KW-0325">Glycoprotein</keyword>
<organism evidence="16 17">
    <name type="scientific">Tenebrio molitor</name>
    <name type="common">Yellow mealworm beetle</name>
    <dbReference type="NCBI Taxonomy" id="7067"/>
    <lineage>
        <taxon>Eukaryota</taxon>
        <taxon>Metazoa</taxon>
        <taxon>Ecdysozoa</taxon>
        <taxon>Arthropoda</taxon>
        <taxon>Hexapoda</taxon>
        <taxon>Insecta</taxon>
        <taxon>Pterygota</taxon>
        <taxon>Neoptera</taxon>
        <taxon>Endopterygota</taxon>
        <taxon>Coleoptera</taxon>
        <taxon>Polyphaga</taxon>
        <taxon>Cucujiformia</taxon>
        <taxon>Tenebrionidae</taxon>
        <taxon>Tenebrio</taxon>
    </lineage>
</organism>
<evidence type="ECO:0000259" key="11">
    <source>
        <dbReference type="PROSITE" id="PS50022"/>
    </source>
</evidence>
<evidence type="ECO:0000259" key="14">
    <source>
        <dbReference type="PROSITE" id="PS50940"/>
    </source>
</evidence>
<dbReference type="InterPro" id="IPR036508">
    <property type="entry name" value="Chitin-bd_dom_sf"/>
</dbReference>
<protein>
    <recommendedName>
        <fullName evidence="18">Hemocytin</fullName>
    </recommendedName>
</protein>
<dbReference type="Pfam" id="PF00094">
    <property type="entry name" value="VWD"/>
    <property type="match status" value="5"/>
</dbReference>
<dbReference type="PROSITE" id="PS01285">
    <property type="entry name" value="FA58C_1"/>
    <property type="match status" value="1"/>
</dbReference>
<dbReference type="Gene3D" id="2.60.120.260">
    <property type="entry name" value="Galactose-binding domain-like"/>
    <property type="match status" value="2"/>
</dbReference>
<evidence type="ECO:0000259" key="10">
    <source>
        <dbReference type="PROSITE" id="PS01225"/>
    </source>
</evidence>
<dbReference type="SUPFAM" id="SSF57567">
    <property type="entry name" value="Serine protease inhibitors"/>
    <property type="match status" value="5"/>
</dbReference>
<dbReference type="EMBL" id="JABDTM020015506">
    <property type="protein sequence ID" value="KAH0819115.1"/>
    <property type="molecule type" value="Genomic_DNA"/>
</dbReference>